<dbReference type="PANTHER" id="PTHR43433">
    <property type="entry name" value="HYDROLASE, ALPHA/BETA FOLD FAMILY PROTEIN"/>
    <property type="match status" value="1"/>
</dbReference>
<dbReference type="Pfam" id="PF00561">
    <property type="entry name" value="Abhydrolase_1"/>
    <property type="match status" value="1"/>
</dbReference>
<dbReference type="Gene3D" id="3.40.50.1820">
    <property type="entry name" value="alpha/beta hydrolase"/>
    <property type="match status" value="1"/>
</dbReference>
<dbReference type="PRINTS" id="PR00111">
    <property type="entry name" value="ABHYDROLASE"/>
</dbReference>
<evidence type="ECO:0000313" key="3">
    <source>
        <dbReference type="Proteomes" id="UP001057998"/>
    </source>
</evidence>
<feature type="domain" description="AB hydrolase-1" evidence="1">
    <location>
        <begin position="31"/>
        <end position="155"/>
    </location>
</feature>
<evidence type="ECO:0000259" key="1">
    <source>
        <dbReference type="Pfam" id="PF00561"/>
    </source>
</evidence>
<protein>
    <submittedName>
        <fullName evidence="2">Alpha/beta hydrolase</fullName>
    </submittedName>
</protein>
<dbReference type="PANTHER" id="PTHR43433:SF5">
    <property type="entry name" value="AB HYDROLASE-1 DOMAIN-CONTAINING PROTEIN"/>
    <property type="match status" value="1"/>
</dbReference>
<dbReference type="EMBL" id="CP101509">
    <property type="protein sequence ID" value="UTV30610.1"/>
    <property type="molecule type" value="Genomic_DNA"/>
</dbReference>
<dbReference type="Proteomes" id="UP001057998">
    <property type="component" value="Chromosome 2"/>
</dbReference>
<dbReference type="InterPro" id="IPR029058">
    <property type="entry name" value="AB_hydrolase_fold"/>
</dbReference>
<dbReference type="RefSeq" id="WP_255391971.1">
    <property type="nucleotide sequence ID" value="NZ_CP101509.1"/>
</dbReference>
<dbReference type="GO" id="GO:0016787">
    <property type="term" value="F:hydrolase activity"/>
    <property type="evidence" value="ECO:0007669"/>
    <property type="project" value="UniProtKB-KW"/>
</dbReference>
<name>A0ABY5GP87_9GAMM</name>
<keyword evidence="2" id="KW-0378">Hydrolase</keyword>
<organism evidence="2 3">
    <name type="scientific">Photobacterium atrarenae</name>
    <dbReference type="NCBI Taxonomy" id="865757"/>
    <lineage>
        <taxon>Bacteria</taxon>
        <taxon>Pseudomonadati</taxon>
        <taxon>Pseudomonadota</taxon>
        <taxon>Gammaproteobacteria</taxon>
        <taxon>Vibrionales</taxon>
        <taxon>Vibrionaceae</taxon>
        <taxon>Photobacterium</taxon>
    </lineage>
</organism>
<proteinExistence type="predicted"/>
<evidence type="ECO:0000313" key="2">
    <source>
        <dbReference type="EMBL" id="UTV30610.1"/>
    </source>
</evidence>
<reference evidence="2" key="1">
    <citation type="submission" date="2022-07" db="EMBL/GenBank/DDBJ databases">
        <title>Genome sequencing of Photobacterium atrarenae GJH2-4.</title>
        <authorList>
            <person name="Park S.-J."/>
        </authorList>
    </citation>
    <scope>NUCLEOTIDE SEQUENCE</scope>
    <source>
        <strain evidence="2">GJH2-4</strain>
    </source>
</reference>
<keyword evidence="3" id="KW-1185">Reference proteome</keyword>
<sequence length="258" mass="28090">MTGFTHQTGHLFQVDDAEIYVELAGSPTGAPLVLLHGGLGNMMDFNAILAHLPEQFRLIRIDFRGHGKSTLGNAPLTYHQYQTDVETVLDRLGITHYSVIGFSDGGITALRLAAAQPSRIRALITIGAHHQLASDDPVLGMYAAMTANRWRALFPDNVARYEATNPEPDFDRLVPAVVALWTEAAAYPGEAVHHITAPTLMVRGDQDHLCTRPHILALGELLPQADWFNLPGIGHDVLNEAPALCMAGIAPFLVQHCQ</sequence>
<dbReference type="SUPFAM" id="SSF53474">
    <property type="entry name" value="alpha/beta-Hydrolases"/>
    <property type="match status" value="1"/>
</dbReference>
<accession>A0ABY5GP87</accession>
<dbReference type="InterPro" id="IPR050471">
    <property type="entry name" value="AB_hydrolase"/>
</dbReference>
<gene>
    <name evidence="2" type="ORF">NNL38_18780</name>
</gene>
<dbReference type="InterPro" id="IPR000073">
    <property type="entry name" value="AB_hydrolase_1"/>
</dbReference>